<gene>
    <name evidence="2" type="ORF">FZC76_13385</name>
</gene>
<dbReference type="EMBL" id="VTEV01000005">
    <property type="protein sequence ID" value="TYS67567.1"/>
    <property type="molecule type" value="Genomic_DNA"/>
</dbReference>
<dbReference type="Proteomes" id="UP000322524">
    <property type="component" value="Unassembled WGS sequence"/>
</dbReference>
<evidence type="ECO:0000256" key="1">
    <source>
        <dbReference type="ARBA" id="ARBA00006547"/>
    </source>
</evidence>
<dbReference type="AlphaFoldDB" id="A0A5D4SVW2"/>
<dbReference type="InterPro" id="IPR053710">
    <property type="entry name" value="Arylamine_NAT_domain_sf"/>
</dbReference>
<dbReference type="RefSeq" id="WP_148988678.1">
    <property type="nucleotide sequence ID" value="NZ_VTEV01000005.1"/>
</dbReference>
<dbReference type="GO" id="GO:0016407">
    <property type="term" value="F:acetyltransferase activity"/>
    <property type="evidence" value="ECO:0007669"/>
    <property type="project" value="InterPro"/>
</dbReference>
<dbReference type="PANTHER" id="PTHR11786">
    <property type="entry name" value="N-HYDROXYARYLAMINE O-ACETYLTRANSFERASE"/>
    <property type="match status" value="1"/>
</dbReference>
<proteinExistence type="inferred from homology"/>
<dbReference type="InterPro" id="IPR038765">
    <property type="entry name" value="Papain-like_cys_pep_sf"/>
</dbReference>
<dbReference type="Gene3D" id="3.30.2140.20">
    <property type="match status" value="1"/>
</dbReference>
<evidence type="ECO:0000313" key="3">
    <source>
        <dbReference type="Proteomes" id="UP000322524"/>
    </source>
</evidence>
<name>A0A5D4SVW2_9BACI</name>
<sequence length="254" mass="30033">MSVKDRFLDYLGVKEKETSLEFLNELIAAHQTKVRWETWTKFLDFEERKQEDFYLPSMEEYVDRVIKTGTGGTCWTLAIGFHYLLKELGFKVNYLYMTPGHLCLQVELDQPYYVDVGYCAPFFEAFPLHTSFEVCTDMETFRYQVNGDEALVERTPGPTKSLGLKPVTFDDVKGPLLDSHNWEEGFSFHSLRMFGYIDGVPYQLRENSIRRFKDQTHVEEELTDEQMRYWIEEKFGADYGVYLRAKEIYRKRKG</sequence>
<comment type="similarity">
    <text evidence="1">Belongs to the arylamine N-acetyltransferase family.</text>
</comment>
<comment type="caution">
    <text evidence="2">The sequence shown here is derived from an EMBL/GenBank/DDBJ whole genome shotgun (WGS) entry which is preliminary data.</text>
</comment>
<dbReference type="PANTHER" id="PTHR11786:SF0">
    <property type="entry name" value="ARYLAMINE N-ACETYLTRANSFERASE 4-RELATED"/>
    <property type="match status" value="1"/>
</dbReference>
<dbReference type="OrthoDB" id="2845539at2"/>
<evidence type="ECO:0000313" key="2">
    <source>
        <dbReference type="EMBL" id="TYS67567.1"/>
    </source>
</evidence>
<protein>
    <recommendedName>
        <fullName evidence="4">Arylamine N-acetyltransferase</fullName>
    </recommendedName>
</protein>
<organism evidence="2 3">
    <name type="scientific">Sutcliffiella horikoshii</name>
    <dbReference type="NCBI Taxonomy" id="79883"/>
    <lineage>
        <taxon>Bacteria</taxon>
        <taxon>Bacillati</taxon>
        <taxon>Bacillota</taxon>
        <taxon>Bacilli</taxon>
        <taxon>Bacillales</taxon>
        <taxon>Bacillaceae</taxon>
        <taxon>Sutcliffiella</taxon>
    </lineage>
</organism>
<reference evidence="2 3" key="1">
    <citation type="submission" date="2019-08" db="EMBL/GenBank/DDBJ databases">
        <title>Bacillus genomes from the desert of Cuatro Cienegas, Coahuila.</title>
        <authorList>
            <person name="Olmedo-Alvarez G."/>
        </authorList>
    </citation>
    <scope>NUCLEOTIDE SEQUENCE [LARGE SCALE GENOMIC DNA]</scope>
    <source>
        <strain evidence="2 3">CH28_1T</strain>
    </source>
</reference>
<dbReference type="InterPro" id="IPR001447">
    <property type="entry name" value="Arylamine_N-AcTrfase"/>
</dbReference>
<dbReference type="SUPFAM" id="SSF54001">
    <property type="entry name" value="Cysteine proteinases"/>
    <property type="match status" value="1"/>
</dbReference>
<dbReference type="STRING" id="79883.GCA_001636495_04154"/>
<dbReference type="Pfam" id="PF00797">
    <property type="entry name" value="Acetyltransf_2"/>
    <property type="match status" value="1"/>
</dbReference>
<evidence type="ECO:0008006" key="4">
    <source>
        <dbReference type="Google" id="ProtNLM"/>
    </source>
</evidence>
<accession>A0A5D4SVW2</accession>